<sequence length="75" mass="8860">MAERTLLARFSVICAKNDFSYISNTEEYCQEKINGNICYVFKQAGRELAFPDPPKLEHFKRGTQRKNKEEREKEN</sequence>
<dbReference type="Proteomes" id="UP000580250">
    <property type="component" value="Unassembled WGS sequence"/>
</dbReference>
<gene>
    <name evidence="3" type="ORF">MENT_LOCUS11817</name>
</gene>
<dbReference type="Pfam" id="PF04155">
    <property type="entry name" value="Ground-like"/>
    <property type="match status" value="1"/>
</dbReference>
<dbReference type="EMBL" id="CAJEWN010000058">
    <property type="protein sequence ID" value="CAD2155285.1"/>
    <property type="molecule type" value="Genomic_DNA"/>
</dbReference>
<accession>A0A6V7UGX0</accession>
<comment type="caution">
    <text evidence="3">The sequence shown here is derived from an EMBL/GenBank/DDBJ whole genome shotgun (WGS) entry which is preliminary data.</text>
</comment>
<proteinExistence type="predicted"/>
<reference evidence="3 4" key="1">
    <citation type="submission" date="2020-08" db="EMBL/GenBank/DDBJ databases">
        <authorList>
            <person name="Koutsovoulos G."/>
            <person name="Danchin GJ E."/>
        </authorList>
    </citation>
    <scope>NUCLEOTIDE SEQUENCE [LARGE SCALE GENOMIC DNA]</scope>
</reference>
<evidence type="ECO:0000313" key="4">
    <source>
        <dbReference type="Proteomes" id="UP000580250"/>
    </source>
</evidence>
<protein>
    <recommendedName>
        <fullName evidence="2">Ground-like domain-containing protein</fullName>
    </recommendedName>
</protein>
<name>A0A6V7UGX0_MELEN</name>
<feature type="compositionally biased region" description="Basic and acidic residues" evidence="1">
    <location>
        <begin position="54"/>
        <end position="75"/>
    </location>
</feature>
<dbReference type="InterPro" id="IPR007284">
    <property type="entry name" value="Ground-like_dom"/>
</dbReference>
<organism evidence="3 4">
    <name type="scientific">Meloidogyne enterolobii</name>
    <name type="common">Root-knot nematode worm</name>
    <name type="synonym">Meloidogyne mayaguensis</name>
    <dbReference type="NCBI Taxonomy" id="390850"/>
    <lineage>
        <taxon>Eukaryota</taxon>
        <taxon>Metazoa</taxon>
        <taxon>Ecdysozoa</taxon>
        <taxon>Nematoda</taxon>
        <taxon>Chromadorea</taxon>
        <taxon>Rhabditida</taxon>
        <taxon>Tylenchina</taxon>
        <taxon>Tylenchomorpha</taxon>
        <taxon>Tylenchoidea</taxon>
        <taxon>Meloidogynidae</taxon>
        <taxon>Meloidogyninae</taxon>
        <taxon>Meloidogyne</taxon>
    </lineage>
</organism>
<evidence type="ECO:0000256" key="1">
    <source>
        <dbReference type="SAM" id="MobiDB-lite"/>
    </source>
</evidence>
<feature type="region of interest" description="Disordered" evidence="1">
    <location>
        <begin position="52"/>
        <end position="75"/>
    </location>
</feature>
<feature type="domain" description="Ground-like" evidence="2">
    <location>
        <begin position="2"/>
        <end position="41"/>
    </location>
</feature>
<evidence type="ECO:0000259" key="2">
    <source>
        <dbReference type="Pfam" id="PF04155"/>
    </source>
</evidence>
<dbReference type="OrthoDB" id="5812274at2759"/>
<evidence type="ECO:0000313" key="3">
    <source>
        <dbReference type="EMBL" id="CAD2155285.1"/>
    </source>
</evidence>
<dbReference type="AlphaFoldDB" id="A0A6V7UGX0"/>